<dbReference type="EMBL" id="JALAZD010000001">
    <property type="protein sequence ID" value="MCI0126006.1"/>
    <property type="molecule type" value="Genomic_DNA"/>
</dbReference>
<comment type="caution">
    <text evidence="3">The sequence shown here is derived from an EMBL/GenBank/DDBJ whole genome shotgun (WGS) entry which is preliminary data.</text>
</comment>
<evidence type="ECO:0000313" key="3">
    <source>
        <dbReference type="EMBL" id="MCI0126006.1"/>
    </source>
</evidence>
<evidence type="ECO:0000256" key="1">
    <source>
        <dbReference type="SAM" id="MobiDB-lite"/>
    </source>
</evidence>
<name>A0AA41QM36_9HYPH</name>
<reference evidence="3" key="1">
    <citation type="submission" date="2022-03" db="EMBL/GenBank/DDBJ databases">
        <title>The complete genome sequence of a Methyloterrigena soli.</title>
        <authorList>
            <person name="Zi Z."/>
        </authorList>
    </citation>
    <scope>NUCLEOTIDE SEQUENCE</scope>
    <source>
        <strain evidence="3">M48</strain>
    </source>
</reference>
<keyword evidence="4" id="KW-1185">Reference proteome</keyword>
<dbReference type="SMART" id="SM00421">
    <property type="entry name" value="HTH_LUXR"/>
    <property type="match status" value="1"/>
</dbReference>
<organism evidence="3 4">
    <name type="scientific">Paradevosia shaoguanensis</name>
    <dbReference type="NCBI Taxonomy" id="1335043"/>
    <lineage>
        <taxon>Bacteria</taxon>
        <taxon>Pseudomonadati</taxon>
        <taxon>Pseudomonadota</taxon>
        <taxon>Alphaproteobacteria</taxon>
        <taxon>Hyphomicrobiales</taxon>
        <taxon>Devosiaceae</taxon>
        <taxon>Paradevosia</taxon>
    </lineage>
</organism>
<proteinExistence type="predicted"/>
<dbReference type="RefSeq" id="WP_035036358.1">
    <property type="nucleotide sequence ID" value="NZ_CP068983.1"/>
</dbReference>
<evidence type="ECO:0000259" key="2">
    <source>
        <dbReference type="SMART" id="SM00421"/>
    </source>
</evidence>
<protein>
    <submittedName>
        <fullName evidence="3">Helix-turn-helix transcriptional regulator</fullName>
    </submittedName>
</protein>
<dbReference type="Proteomes" id="UP001156140">
    <property type="component" value="Unassembled WGS sequence"/>
</dbReference>
<dbReference type="InterPro" id="IPR036388">
    <property type="entry name" value="WH-like_DNA-bd_sf"/>
</dbReference>
<dbReference type="Gene3D" id="1.10.10.10">
    <property type="entry name" value="Winged helix-like DNA-binding domain superfamily/Winged helix DNA-binding domain"/>
    <property type="match status" value="1"/>
</dbReference>
<dbReference type="InterPro" id="IPR000792">
    <property type="entry name" value="Tscrpt_reg_LuxR_C"/>
</dbReference>
<evidence type="ECO:0000313" key="4">
    <source>
        <dbReference type="Proteomes" id="UP001156140"/>
    </source>
</evidence>
<dbReference type="GO" id="GO:0003677">
    <property type="term" value="F:DNA binding"/>
    <property type="evidence" value="ECO:0007669"/>
    <property type="project" value="InterPro"/>
</dbReference>
<dbReference type="InterPro" id="IPR016032">
    <property type="entry name" value="Sig_transdc_resp-reg_C-effctor"/>
</dbReference>
<dbReference type="SUPFAM" id="SSF46894">
    <property type="entry name" value="C-terminal effector domain of the bipartite response regulators"/>
    <property type="match status" value="1"/>
</dbReference>
<dbReference type="AlphaFoldDB" id="A0AA41QM36"/>
<dbReference type="GO" id="GO:0006355">
    <property type="term" value="P:regulation of DNA-templated transcription"/>
    <property type="evidence" value="ECO:0007669"/>
    <property type="project" value="InterPro"/>
</dbReference>
<feature type="domain" description="HTH luxR-type" evidence="2">
    <location>
        <begin position="346"/>
        <end position="403"/>
    </location>
</feature>
<accession>A0AA41QM36</accession>
<feature type="compositionally biased region" description="Pro residues" evidence="1">
    <location>
        <begin position="11"/>
        <end position="21"/>
    </location>
</feature>
<gene>
    <name evidence="3" type="ORF">ML536_04115</name>
</gene>
<sequence>MKQFYERGRLPMPPLSSPPATPGWGQADENTARHFLVRRVSNYPYNSLISCIYDLARGRAGWDNFLDTLAAAFPGCAIMVSGDDLVTGRNLVFAQRGLSPSAAAAYVTHYARLNPWREALGNWPPGHLYQDEDLAERGQALDSPYYTEWLGRQGRFDAATGFVVLRSGARQLAIELRYGVEDERLVRDRAGTILGDAAFHFHHALESARAAKDYLGNVVDDLAFPVFLLGADMRVVYANHHADALRRSGTGPFLGDRAVLRATDGVVDSHLRDFVSRAAARRSSTSIFAFDSANGRYFAIARPVVSASEATYQLHEALFDSGPITMLIVHGASGMPALPADMLWRAFGLTEAETELAEAMLGGGTVAEYAQARLVSKQTLRNQLVGLMRKTGTHRQAELVGLLTRLALTSA</sequence>
<feature type="region of interest" description="Disordered" evidence="1">
    <location>
        <begin position="1"/>
        <end position="24"/>
    </location>
</feature>